<keyword evidence="8" id="KW-1185">Reference proteome</keyword>
<sequence>MEYDIPEILRSQKSFFNQGHTLDVGKRIEKLKLLKQVIEKRETAICDALYKDFKKPTFESVLTETSFILLELKSILKSLKTWTKPQKVTSSFLNFPSSDYIYSEPYGNCLIIAPWNYPFQLAISPIIGAIAAGNTVILKPSELSSNTSQVLSEILKEVFEPAWVQVILGGVSISEKLLAQKWDYIFFTGSVGVGKIVAKAAAPHLTPTTLELGGKNPCIIHSSAKIGLAAKRIVWGKYINAGQTCIAPDYILVDASIKTPLIEALKKEITAAYGTDPRSSSDYARIINDKNFQRLEDLIKNETCIAGGTTDVLDRYIAPTIIDEPTRESKIMEDEIFGPLLPVISYTSETEIETIINSYEKPLALYIFSEKKAFTEKILKKFSFGGGAINDVVVQVANKNLPFGGVGNSGMGAYHHKYSFDIFSHKKSICRRATWLDVPLRYAPYKNKLPLIKKLLS</sequence>
<keyword evidence="2 3" id="KW-0560">Oxidoreductase</keyword>
<comment type="caution">
    <text evidence="7">The sequence shown here is derived from an EMBL/GenBank/DDBJ whole genome shotgun (WGS) entry which is preliminary data.</text>
</comment>
<protein>
    <recommendedName>
        <fullName evidence="3">Aldehyde dehydrogenase</fullName>
    </recommendedName>
</protein>
<comment type="similarity">
    <text evidence="1 3 5">Belongs to the aldehyde dehydrogenase family.</text>
</comment>
<dbReference type="PANTHER" id="PTHR43570">
    <property type="entry name" value="ALDEHYDE DEHYDROGENASE"/>
    <property type="match status" value="1"/>
</dbReference>
<evidence type="ECO:0000256" key="3">
    <source>
        <dbReference type="PIRNR" id="PIRNR036492"/>
    </source>
</evidence>
<feature type="active site" evidence="4">
    <location>
        <position position="211"/>
    </location>
</feature>
<dbReference type="InterPro" id="IPR016163">
    <property type="entry name" value="Ald_DH_C"/>
</dbReference>
<evidence type="ECO:0000256" key="1">
    <source>
        <dbReference type="ARBA" id="ARBA00009986"/>
    </source>
</evidence>
<evidence type="ECO:0000313" key="7">
    <source>
        <dbReference type="EMBL" id="MCF4102585.1"/>
    </source>
</evidence>
<dbReference type="InterPro" id="IPR016160">
    <property type="entry name" value="Ald_DH_CS_CYS"/>
</dbReference>
<reference evidence="7" key="1">
    <citation type="submission" date="2022-01" db="EMBL/GenBank/DDBJ databases">
        <title>Gillisia lutea sp. nov., isolated from marine plastic residues from the Malvarosa beach (Valencia, Spain).</title>
        <authorList>
            <person name="Vidal-Verdu A."/>
            <person name="Molina-Menor E."/>
            <person name="Satari L."/>
            <person name="Pascual J."/>
            <person name="Pereto J."/>
            <person name="Porcar M."/>
        </authorList>
    </citation>
    <scope>NUCLEOTIDE SEQUENCE</scope>
    <source>
        <strain evidence="7">M10.2A</strain>
    </source>
</reference>
<dbReference type="EMBL" id="JAKGTH010000011">
    <property type="protein sequence ID" value="MCF4102585.1"/>
    <property type="molecule type" value="Genomic_DNA"/>
</dbReference>
<name>A0ABS9ELC2_9FLAO</name>
<dbReference type="Gene3D" id="3.40.309.10">
    <property type="entry name" value="Aldehyde Dehydrogenase, Chain A, domain 2"/>
    <property type="match status" value="1"/>
</dbReference>
<evidence type="ECO:0000256" key="4">
    <source>
        <dbReference type="PROSITE-ProRule" id="PRU10007"/>
    </source>
</evidence>
<dbReference type="Gene3D" id="3.40.605.10">
    <property type="entry name" value="Aldehyde Dehydrogenase, Chain A, domain 1"/>
    <property type="match status" value="1"/>
</dbReference>
<dbReference type="PROSITE" id="PS00070">
    <property type="entry name" value="ALDEHYDE_DEHYDR_CYS"/>
    <property type="match status" value="1"/>
</dbReference>
<evidence type="ECO:0000256" key="5">
    <source>
        <dbReference type="RuleBase" id="RU003345"/>
    </source>
</evidence>
<dbReference type="PANTHER" id="PTHR43570:SF16">
    <property type="entry name" value="ALDEHYDE DEHYDROGENASE TYPE III, ISOFORM Q"/>
    <property type="match status" value="1"/>
</dbReference>
<accession>A0ABS9ELC2</accession>
<dbReference type="RefSeq" id="WP_236134728.1">
    <property type="nucleotide sequence ID" value="NZ_JAKGTH010000011.1"/>
</dbReference>
<evidence type="ECO:0000259" key="6">
    <source>
        <dbReference type="Pfam" id="PF00171"/>
    </source>
</evidence>
<dbReference type="InterPro" id="IPR029510">
    <property type="entry name" value="Ald_DH_CS_GLU"/>
</dbReference>
<dbReference type="SUPFAM" id="SSF53720">
    <property type="entry name" value="ALDH-like"/>
    <property type="match status" value="1"/>
</dbReference>
<dbReference type="CDD" id="cd07136">
    <property type="entry name" value="ALDH_YwdH-P39616"/>
    <property type="match status" value="1"/>
</dbReference>
<dbReference type="PIRSF" id="PIRSF036492">
    <property type="entry name" value="ALDH"/>
    <property type="match status" value="1"/>
</dbReference>
<evidence type="ECO:0000256" key="2">
    <source>
        <dbReference type="ARBA" id="ARBA00023002"/>
    </source>
</evidence>
<feature type="domain" description="Aldehyde dehydrogenase" evidence="6">
    <location>
        <begin position="6"/>
        <end position="429"/>
    </location>
</feature>
<dbReference type="PROSITE" id="PS00687">
    <property type="entry name" value="ALDEHYDE_DEHYDR_GLU"/>
    <property type="match status" value="1"/>
</dbReference>
<proteinExistence type="inferred from homology"/>
<dbReference type="Proteomes" id="UP001179363">
    <property type="component" value="Unassembled WGS sequence"/>
</dbReference>
<evidence type="ECO:0000313" key="8">
    <source>
        <dbReference type="Proteomes" id="UP001179363"/>
    </source>
</evidence>
<dbReference type="InterPro" id="IPR016161">
    <property type="entry name" value="Ald_DH/histidinol_DH"/>
</dbReference>
<dbReference type="InterPro" id="IPR012394">
    <property type="entry name" value="Aldehyde_DH_NAD(P)"/>
</dbReference>
<dbReference type="Pfam" id="PF00171">
    <property type="entry name" value="Aldedh"/>
    <property type="match status" value="1"/>
</dbReference>
<dbReference type="InterPro" id="IPR015590">
    <property type="entry name" value="Aldehyde_DH_dom"/>
</dbReference>
<gene>
    <name evidence="7" type="ORF">L1I30_12990</name>
</gene>
<organism evidence="7 8">
    <name type="scientific">Gillisia lutea</name>
    <dbReference type="NCBI Taxonomy" id="2909668"/>
    <lineage>
        <taxon>Bacteria</taxon>
        <taxon>Pseudomonadati</taxon>
        <taxon>Bacteroidota</taxon>
        <taxon>Flavobacteriia</taxon>
        <taxon>Flavobacteriales</taxon>
        <taxon>Flavobacteriaceae</taxon>
        <taxon>Gillisia</taxon>
    </lineage>
</organism>
<dbReference type="InterPro" id="IPR016162">
    <property type="entry name" value="Ald_DH_N"/>
</dbReference>